<evidence type="ECO:0008006" key="4">
    <source>
        <dbReference type="Google" id="ProtNLM"/>
    </source>
</evidence>
<dbReference type="AlphaFoldDB" id="A0A6M8BFJ6"/>
<accession>A0A6M8BFJ6</accession>
<feature type="chain" id="PRO_5026683464" description="Lipoprotein" evidence="1">
    <location>
        <begin position="24"/>
        <end position="189"/>
    </location>
</feature>
<dbReference type="Proteomes" id="UP000505210">
    <property type="component" value="Chromosome"/>
</dbReference>
<reference evidence="2 3" key="1">
    <citation type="submission" date="2020-05" db="EMBL/GenBank/DDBJ databases">
        <title>Complete genome sequence of of a novel Thermoleptolyngbya strain isolated from hot springs of Ganzi, Sichuan China.</title>
        <authorList>
            <person name="Tang J."/>
            <person name="Daroch M."/>
            <person name="Li L."/>
            <person name="Waleron K."/>
            <person name="Waleron M."/>
            <person name="Waleron M."/>
        </authorList>
    </citation>
    <scope>NUCLEOTIDE SEQUENCE [LARGE SCALE GENOMIC DNA]</scope>
    <source>
        <strain evidence="2 3">PKUAC-SCTA183</strain>
    </source>
</reference>
<proteinExistence type="predicted"/>
<protein>
    <recommendedName>
        <fullName evidence="4">Lipoprotein</fullName>
    </recommendedName>
</protein>
<keyword evidence="1" id="KW-0732">Signal</keyword>
<sequence>MRKFISTAIALTLAGSVATPAIAANWEYQGVAVTGEDVYLDLDSIQSHGRSGYFFRYQIGRDQLSAYTPCDGRWQVFNRNGDAEPLIRPQSQATRNMLNRVCNSVATNWEYLGEAVGGQAVYLDLSSIRLVQQGSYVFDYRLGQELRRAMTACDGSWRVADARGSFGAAQRPQSQATRTMLSRVCNAGR</sequence>
<keyword evidence="3" id="KW-1185">Reference proteome</keyword>
<evidence type="ECO:0000256" key="1">
    <source>
        <dbReference type="SAM" id="SignalP"/>
    </source>
</evidence>
<gene>
    <name evidence="2" type="ORF">HPC62_16670</name>
</gene>
<dbReference type="KEGG" id="theu:HPC62_16670"/>
<dbReference type="RefSeq" id="WP_172357510.1">
    <property type="nucleotide sequence ID" value="NZ_CP053661.1"/>
</dbReference>
<organism evidence="2 3">
    <name type="scientific">Thermoleptolyngbya sichuanensis A183</name>
    <dbReference type="NCBI Taxonomy" id="2737172"/>
    <lineage>
        <taxon>Bacteria</taxon>
        <taxon>Bacillati</taxon>
        <taxon>Cyanobacteriota</taxon>
        <taxon>Cyanophyceae</taxon>
        <taxon>Oculatellales</taxon>
        <taxon>Oculatellaceae</taxon>
        <taxon>Thermoleptolyngbya</taxon>
        <taxon>Thermoleptolyngbya sichuanensis</taxon>
    </lineage>
</organism>
<evidence type="ECO:0000313" key="3">
    <source>
        <dbReference type="Proteomes" id="UP000505210"/>
    </source>
</evidence>
<dbReference type="EMBL" id="CP053661">
    <property type="protein sequence ID" value="QKD83617.1"/>
    <property type="molecule type" value="Genomic_DNA"/>
</dbReference>
<name>A0A6M8BFJ6_9CYAN</name>
<evidence type="ECO:0000313" key="2">
    <source>
        <dbReference type="EMBL" id="QKD83617.1"/>
    </source>
</evidence>
<feature type="signal peptide" evidence="1">
    <location>
        <begin position="1"/>
        <end position="23"/>
    </location>
</feature>